<dbReference type="Proteomes" id="UP001300672">
    <property type="component" value="Chromosome"/>
</dbReference>
<dbReference type="KEGG" id="tdu:QJT80_15085"/>
<dbReference type="SUPFAM" id="SSF47473">
    <property type="entry name" value="EF-hand"/>
    <property type="match status" value="1"/>
</dbReference>
<evidence type="ECO:0000313" key="4">
    <source>
        <dbReference type="EMBL" id="WGZ90786.1"/>
    </source>
</evidence>
<dbReference type="InterPro" id="IPR018247">
    <property type="entry name" value="EF_Hand_1_Ca_BS"/>
</dbReference>
<dbReference type="InterPro" id="IPR002048">
    <property type="entry name" value="EF_hand_dom"/>
</dbReference>
<reference evidence="4" key="2">
    <citation type="submission" date="2023-04" db="EMBL/GenBank/DDBJ databases">
        <authorList>
            <person name="Beletskiy A.V."/>
            <person name="Mardanov A.V."/>
            <person name="Ravin N.V."/>
        </authorList>
    </citation>
    <scope>NUCLEOTIDE SEQUENCE</scope>
    <source>
        <strain evidence="4">GKL-01</strain>
    </source>
</reference>
<accession>A0AA95H4U8</accession>
<feature type="region of interest" description="Disordered" evidence="1">
    <location>
        <begin position="125"/>
        <end position="158"/>
    </location>
</feature>
<gene>
    <name evidence="4" type="ORF">QJT80_15085</name>
</gene>
<evidence type="ECO:0000256" key="2">
    <source>
        <dbReference type="SAM" id="SignalP"/>
    </source>
</evidence>
<feature type="region of interest" description="Disordered" evidence="1">
    <location>
        <begin position="65"/>
        <end position="88"/>
    </location>
</feature>
<feature type="compositionally biased region" description="Low complexity" evidence="1">
    <location>
        <begin position="144"/>
        <end position="158"/>
    </location>
</feature>
<name>A0AA95H4U8_9GAMM</name>
<organism evidence="4">
    <name type="scientific">Candidatus Thiocaldithrix dubininis</name>
    <dbReference type="NCBI Taxonomy" id="3080823"/>
    <lineage>
        <taxon>Bacteria</taxon>
        <taxon>Pseudomonadati</taxon>
        <taxon>Pseudomonadota</taxon>
        <taxon>Gammaproteobacteria</taxon>
        <taxon>Thiotrichales</taxon>
        <taxon>Thiotrichaceae</taxon>
        <taxon>Candidatus Thiocaldithrix</taxon>
    </lineage>
</organism>
<proteinExistence type="predicted"/>
<dbReference type="PROSITE" id="PS00018">
    <property type="entry name" value="EF_HAND_1"/>
    <property type="match status" value="1"/>
</dbReference>
<dbReference type="Pfam" id="PF13202">
    <property type="entry name" value="EF-hand_5"/>
    <property type="match status" value="2"/>
</dbReference>
<feature type="compositionally biased region" description="Basic and acidic residues" evidence="1">
    <location>
        <begin position="125"/>
        <end position="143"/>
    </location>
</feature>
<sequence length="158" mass="16557">MTNKTTLKLALGTSLVAGIALGSVQAAESNPFSSTKLDSGYLQLADNKSGEMKCGAGMCGGNMKKDKDAEGKCGGKSEECPADADKDGKVTKEEFLAHHGKMFEEADANKDGALDADERKALHKKMAEGKCGGKAEEKAEAKTETTTTETKTTTTESK</sequence>
<dbReference type="EMBL" id="CP124755">
    <property type="protein sequence ID" value="WGZ90786.1"/>
    <property type="molecule type" value="Genomic_DNA"/>
</dbReference>
<dbReference type="GO" id="GO:0005509">
    <property type="term" value="F:calcium ion binding"/>
    <property type="evidence" value="ECO:0007669"/>
    <property type="project" value="InterPro"/>
</dbReference>
<feature type="domain" description="EF-hand" evidence="3">
    <location>
        <begin position="83"/>
        <end position="105"/>
    </location>
</feature>
<protein>
    <recommendedName>
        <fullName evidence="3">EF-hand domain-containing protein</fullName>
    </recommendedName>
</protein>
<dbReference type="PROSITE" id="PS50222">
    <property type="entry name" value="EF_HAND_2"/>
    <property type="match status" value="1"/>
</dbReference>
<evidence type="ECO:0000256" key="1">
    <source>
        <dbReference type="SAM" id="MobiDB-lite"/>
    </source>
</evidence>
<feature type="chain" id="PRO_5041640620" description="EF-hand domain-containing protein" evidence="2">
    <location>
        <begin position="27"/>
        <end position="158"/>
    </location>
</feature>
<dbReference type="Gene3D" id="1.10.238.10">
    <property type="entry name" value="EF-hand"/>
    <property type="match status" value="1"/>
</dbReference>
<evidence type="ECO:0000259" key="3">
    <source>
        <dbReference type="PROSITE" id="PS50222"/>
    </source>
</evidence>
<dbReference type="InterPro" id="IPR011992">
    <property type="entry name" value="EF-hand-dom_pair"/>
</dbReference>
<dbReference type="AlphaFoldDB" id="A0AA95H4U8"/>
<reference evidence="4" key="1">
    <citation type="journal article" date="2023" name="Int. J. Mol. Sci.">
        <title>Metagenomics Revealed a New Genus 'Candidatus Thiocaldithrix dubininis' gen. nov., sp. nov. and a New Species 'Candidatus Thiothrix putei' sp. nov. in the Family Thiotrichaceae, Some Members of Which Have Traits of Both Na+- and H+-Motive Energetics.</title>
        <authorList>
            <person name="Ravin N.V."/>
            <person name="Muntyan M.S."/>
            <person name="Smolyakov D.D."/>
            <person name="Rudenko T.S."/>
            <person name="Beletsky A.V."/>
            <person name="Mardanov A.V."/>
            <person name="Grabovich M.Y."/>
        </authorList>
    </citation>
    <scope>NUCLEOTIDE SEQUENCE</scope>
    <source>
        <strain evidence="4">GKL-01</strain>
    </source>
</reference>
<keyword evidence="2" id="KW-0732">Signal</keyword>
<feature type="signal peptide" evidence="2">
    <location>
        <begin position="1"/>
        <end position="26"/>
    </location>
</feature>